<keyword evidence="4" id="KW-1185">Reference proteome</keyword>
<evidence type="ECO:0000256" key="2">
    <source>
        <dbReference type="ARBA" id="ARBA00022801"/>
    </source>
</evidence>
<dbReference type="GO" id="GO:0016787">
    <property type="term" value="F:hydrolase activity"/>
    <property type="evidence" value="ECO:0007669"/>
    <property type="project" value="UniProtKB-KW"/>
</dbReference>
<keyword evidence="2" id="KW-0378">Hydrolase</keyword>
<evidence type="ECO:0000313" key="4">
    <source>
        <dbReference type="Proteomes" id="UP000182737"/>
    </source>
</evidence>
<dbReference type="OrthoDB" id="354156at2"/>
<dbReference type="EMBL" id="FORI01000010">
    <property type="protein sequence ID" value="SFI98863.1"/>
    <property type="molecule type" value="Genomic_DNA"/>
</dbReference>
<dbReference type="RefSeq" id="WP_074933092.1">
    <property type="nucleotide sequence ID" value="NZ_FORI01000010.1"/>
</dbReference>
<dbReference type="AlphaFoldDB" id="A0A1I3MPF4"/>
<evidence type="ECO:0008006" key="5">
    <source>
        <dbReference type="Google" id="ProtNLM"/>
    </source>
</evidence>
<proteinExistence type="predicted"/>
<accession>A0A1I3MPF4</accession>
<reference evidence="4" key="1">
    <citation type="submission" date="2016-10" db="EMBL/GenBank/DDBJ databases">
        <authorList>
            <person name="Varghese N."/>
            <person name="Submissions S."/>
        </authorList>
    </citation>
    <scope>NUCLEOTIDE SEQUENCE [LARGE SCALE GENOMIC DNA]</scope>
    <source>
        <strain evidence="4">XBD1002</strain>
    </source>
</reference>
<gene>
    <name evidence="3" type="ORF">SAMN04487775_11028</name>
</gene>
<dbReference type="PANTHER" id="PTHR43037:SF5">
    <property type="entry name" value="FERULOYL ESTERASE"/>
    <property type="match status" value="1"/>
</dbReference>
<dbReference type="SUPFAM" id="SSF53474">
    <property type="entry name" value="alpha/beta-Hydrolases"/>
    <property type="match status" value="1"/>
</dbReference>
<dbReference type="InterPro" id="IPR050955">
    <property type="entry name" value="Plant_Biomass_Hydrol_Est"/>
</dbReference>
<dbReference type="Proteomes" id="UP000182737">
    <property type="component" value="Unassembled WGS sequence"/>
</dbReference>
<evidence type="ECO:0000313" key="3">
    <source>
        <dbReference type="EMBL" id="SFI98863.1"/>
    </source>
</evidence>
<dbReference type="Gene3D" id="3.40.50.1820">
    <property type="entry name" value="alpha/beta hydrolase"/>
    <property type="match status" value="1"/>
</dbReference>
<protein>
    <recommendedName>
        <fullName evidence="5">Alpha/beta hydrolase family protein</fullName>
    </recommendedName>
</protein>
<dbReference type="InterPro" id="IPR029058">
    <property type="entry name" value="AB_hydrolase_fold"/>
</dbReference>
<sequence>MKMEKMPEVTRNENGAFWKNTYEKFEALVYVPKTELQGDILNYGFNSPYLLIFAEKPLNYNEAVSFAREKGFEKLASNFASSVVFISPVADGKVCHWKNAEPDILSEIISNSRIHQYHKDGVVIANNFFRHSIDGYYIRGAIFRAVLIGFGQGADYIAENCLHHFEGDGLWGRSDLAPATCILNELTVAPEVGADDIPVISYANSEEANELFEQRCKHFIKRDGQPTAEEFISDYYSFARQFRRMNGPLQIDLDLEKDGLVIEPGIAEEKTSPDNCGDDKGTANHKIGYFAFYNKGLFDGAANGTSKPVPLVLGFHGGGDSCFFFATMAGWAKIAHRHNFLLVTIENHLNSTATEMIELLEILKKKYNIDTHRIYATGFSMGGCKTWDMVQEYPQVIAAAAPMDATWDVGLNVYGNKVEKGINTSVSVPIFYAGGEVTPLPELPFQEQKCLDRMAYVLLLNNAEAAERYENEVKLENKDSWENKIWGINGDEVEQSYDESRDATLTMQKFRSTDGRILSVFGSISGQGHDCREHTCEHAWKFMSQFTRD</sequence>
<name>A0A1I3MPF4_9SPIR</name>
<keyword evidence="1" id="KW-0732">Signal</keyword>
<dbReference type="PANTHER" id="PTHR43037">
    <property type="entry name" value="UNNAMED PRODUCT-RELATED"/>
    <property type="match status" value="1"/>
</dbReference>
<evidence type="ECO:0000256" key="1">
    <source>
        <dbReference type="ARBA" id="ARBA00022729"/>
    </source>
</evidence>
<organism evidence="3 4">
    <name type="scientific">Treponema bryantii</name>
    <dbReference type="NCBI Taxonomy" id="163"/>
    <lineage>
        <taxon>Bacteria</taxon>
        <taxon>Pseudomonadati</taxon>
        <taxon>Spirochaetota</taxon>
        <taxon>Spirochaetia</taxon>
        <taxon>Spirochaetales</taxon>
        <taxon>Treponemataceae</taxon>
        <taxon>Treponema</taxon>
    </lineage>
</organism>